<dbReference type="AlphaFoldDB" id="A0AAW8JCP5"/>
<dbReference type="EMBL" id="JAVIDA010000001">
    <property type="protein sequence ID" value="MDQ9070038.1"/>
    <property type="molecule type" value="Genomic_DNA"/>
</dbReference>
<accession>A0AAW8JCP5</accession>
<dbReference type="InterPro" id="IPR038444">
    <property type="entry name" value="DUF465_sf"/>
</dbReference>
<dbReference type="GeneID" id="84211297"/>
<protein>
    <submittedName>
        <fullName evidence="1">YdcH family protein</fullName>
    </submittedName>
</protein>
<name>A0AAW8JCP5_9GAMM</name>
<evidence type="ECO:0000313" key="1">
    <source>
        <dbReference type="EMBL" id="MDQ9070038.1"/>
    </source>
</evidence>
<reference evidence="1" key="1">
    <citation type="submission" date="2023-08" db="EMBL/GenBank/DDBJ databases">
        <title>Emergence of clinically-relevant ST2 carbapenem-resistant Acinetobacter baumannii strains in hospital sewages in Zhejiang, East of China.</title>
        <authorList>
            <person name="Kaichao C."/>
            <person name="Zhang R."/>
        </authorList>
    </citation>
    <scope>NUCLEOTIDE SEQUENCE</scope>
    <source>
        <strain evidence="1">M-SY-60</strain>
    </source>
</reference>
<organism evidence="1 2">
    <name type="scientific">Acinetobacter gerneri</name>
    <dbReference type="NCBI Taxonomy" id="202952"/>
    <lineage>
        <taxon>Bacteria</taxon>
        <taxon>Pseudomonadati</taxon>
        <taxon>Pseudomonadota</taxon>
        <taxon>Gammaproteobacteria</taxon>
        <taxon>Moraxellales</taxon>
        <taxon>Moraxellaceae</taxon>
        <taxon>Acinetobacter</taxon>
    </lineage>
</organism>
<proteinExistence type="predicted"/>
<dbReference type="Pfam" id="PF04325">
    <property type="entry name" value="DUF465"/>
    <property type="match status" value="1"/>
</dbReference>
<evidence type="ECO:0000313" key="2">
    <source>
        <dbReference type="Proteomes" id="UP001243195"/>
    </source>
</evidence>
<dbReference type="RefSeq" id="WP_004869775.1">
    <property type="nucleotide sequence ID" value="NZ_BBLI01000008.1"/>
</dbReference>
<sequence>MNSKVMNKKIKNMFPEYRERMNTLKQENPHFARLLEDHDALDKQIIQLELDPVCQIHDDIESLKRKKLRLKDEMYQILRVNTE</sequence>
<comment type="caution">
    <text evidence="1">The sequence shown here is derived from an EMBL/GenBank/DDBJ whole genome shotgun (WGS) entry which is preliminary data.</text>
</comment>
<dbReference type="InterPro" id="IPR007420">
    <property type="entry name" value="DUF465"/>
</dbReference>
<dbReference type="Proteomes" id="UP001243195">
    <property type="component" value="Unassembled WGS sequence"/>
</dbReference>
<dbReference type="Gene3D" id="6.10.280.50">
    <property type="match status" value="1"/>
</dbReference>
<gene>
    <name evidence="1" type="ORF">RFH51_00955</name>
</gene>